<proteinExistence type="predicted"/>
<protein>
    <submittedName>
        <fullName evidence="2">DUF11 domain-containing protein</fullName>
    </submittedName>
</protein>
<reference evidence="2" key="1">
    <citation type="submission" date="2022-11" db="UniProtKB">
        <authorList>
            <consortium name="WormBaseParasite"/>
        </authorList>
    </citation>
    <scope>IDENTIFICATION</scope>
</reference>
<organism evidence="1 2">
    <name type="scientific">Panagrolaimus sp. ES5</name>
    <dbReference type="NCBI Taxonomy" id="591445"/>
    <lineage>
        <taxon>Eukaryota</taxon>
        <taxon>Metazoa</taxon>
        <taxon>Ecdysozoa</taxon>
        <taxon>Nematoda</taxon>
        <taxon>Chromadorea</taxon>
        <taxon>Rhabditida</taxon>
        <taxon>Tylenchina</taxon>
        <taxon>Panagrolaimomorpha</taxon>
        <taxon>Panagrolaimoidea</taxon>
        <taxon>Panagrolaimidae</taxon>
        <taxon>Panagrolaimus</taxon>
    </lineage>
</organism>
<sequence>PSATADLVNKATVTPSEQNTVPASSTVTTTIKSEPSVTLVKTGPSQISAGQTVTYTLTAGNNGPSDARNLSISDPVPAGLTDVKWSAVIEGTATLISGATGTGNAVAVTGDIPAGTANRIVITITGKVPGSAAAGVLKNLATATPSEPGIPAVPSNEITTIVDHKLNIRAVKSAPASVAAGEPISYTLQVFNDGPADAANLAINDAIPAGISNVSWTTTTAGTASIVSAGTGTGNTVNPVVNIPAGAANSVTVLIKGDVDPGYTGATLKNSFTATPSEPGNPAVPSEEVTTNVVKT</sequence>
<evidence type="ECO:0000313" key="2">
    <source>
        <dbReference type="WBParaSite" id="ES5_v2.g28916.t1"/>
    </source>
</evidence>
<dbReference type="Proteomes" id="UP000887579">
    <property type="component" value="Unplaced"/>
</dbReference>
<dbReference type="WBParaSite" id="ES5_v2.g28916.t1">
    <property type="protein sequence ID" value="ES5_v2.g28916.t1"/>
    <property type="gene ID" value="ES5_v2.g28916"/>
</dbReference>
<accession>A0AC34GH50</accession>
<evidence type="ECO:0000313" key="1">
    <source>
        <dbReference type="Proteomes" id="UP000887579"/>
    </source>
</evidence>
<name>A0AC34GH50_9BILA</name>